<keyword evidence="5" id="KW-0969">Cilium</keyword>
<evidence type="ECO:0000259" key="8">
    <source>
        <dbReference type="SMART" id="SM00683"/>
    </source>
</evidence>
<feature type="domain" description="BBSome complex member BBS5 PH" evidence="8">
    <location>
        <begin position="169"/>
        <end position="223"/>
    </location>
</feature>
<dbReference type="InParanoid" id="A0A2V0NMD1"/>
<keyword evidence="6" id="KW-0206">Cytoskeleton</keyword>
<comment type="caution">
    <text evidence="9">The sequence shown here is derived from an EMBL/GenBank/DDBJ whole genome shotgun (WGS) entry which is preliminary data.</text>
</comment>
<evidence type="ECO:0000256" key="6">
    <source>
        <dbReference type="ARBA" id="ARBA00023212"/>
    </source>
</evidence>
<dbReference type="InterPro" id="IPR014003">
    <property type="entry name" value="BBS5_PH"/>
</dbReference>
<keyword evidence="10" id="KW-1185">Reference proteome</keyword>
<reference evidence="9 10" key="1">
    <citation type="journal article" date="2018" name="Sci. Rep.">
        <title>Raphidocelis subcapitata (=Pseudokirchneriella subcapitata) provides an insight into genome evolution and environmental adaptations in the Sphaeropleales.</title>
        <authorList>
            <person name="Suzuki S."/>
            <person name="Yamaguchi H."/>
            <person name="Nakajima N."/>
            <person name="Kawachi M."/>
        </authorList>
    </citation>
    <scope>NUCLEOTIDE SEQUENCE [LARGE SCALE GENOMIC DNA]</scope>
    <source>
        <strain evidence="9 10">NIES-35</strain>
    </source>
</reference>
<dbReference type="Proteomes" id="UP000247498">
    <property type="component" value="Unassembled WGS sequence"/>
</dbReference>
<evidence type="ECO:0000256" key="5">
    <source>
        <dbReference type="ARBA" id="ARBA00023069"/>
    </source>
</evidence>
<accession>A0A2V0NMD1</accession>
<evidence type="ECO:0000313" key="9">
    <source>
        <dbReference type="EMBL" id="GBF88644.1"/>
    </source>
</evidence>
<keyword evidence="7" id="KW-0966">Cell projection</keyword>
<evidence type="ECO:0000256" key="3">
    <source>
        <dbReference type="ARBA" id="ARBA00005822"/>
    </source>
</evidence>
<dbReference type="OrthoDB" id="10261999at2759"/>
<dbReference type="GO" id="GO:0032266">
    <property type="term" value="F:phosphatidylinositol-3-phosphate binding"/>
    <property type="evidence" value="ECO:0007669"/>
    <property type="project" value="TreeGrafter"/>
</dbReference>
<evidence type="ECO:0000256" key="1">
    <source>
        <dbReference type="ARBA" id="ARBA00004138"/>
    </source>
</evidence>
<comment type="subcellular location">
    <subcellularLocation>
        <location evidence="1">Cell projection</location>
        <location evidence="1">Cilium</location>
    </subcellularLocation>
    <subcellularLocation>
        <location evidence="2">Cytoplasm</location>
        <location evidence="2">Cytoskeleton</location>
    </subcellularLocation>
</comment>
<dbReference type="STRING" id="307507.A0A2V0NMD1"/>
<feature type="domain" description="BBSome complex member BBS5 PH" evidence="8">
    <location>
        <begin position="37"/>
        <end position="91"/>
    </location>
</feature>
<dbReference type="AlphaFoldDB" id="A0A2V0NMD1"/>
<evidence type="ECO:0000313" key="10">
    <source>
        <dbReference type="Proteomes" id="UP000247498"/>
    </source>
</evidence>
<evidence type="ECO:0000256" key="4">
    <source>
        <dbReference type="ARBA" id="ARBA00022490"/>
    </source>
</evidence>
<name>A0A2V0NMD1_9CHLO</name>
<gene>
    <name evidence="9" type="ORF">Rsub_01543</name>
</gene>
<dbReference type="EMBL" id="BDRX01000006">
    <property type="protein sequence ID" value="GBF88644.1"/>
    <property type="molecule type" value="Genomic_DNA"/>
</dbReference>
<dbReference type="GO" id="GO:0036064">
    <property type="term" value="C:ciliary basal body"/>
    <property type="evidence" value="ECO:0007669"/>
    <property type="project" value="TreeGrafter"/>
</dbReference>
<keyword evidence="4" id="KW-0963">Cytoplasm</keyword>
<dbReference type="Pfam" id="PF07289">
    <property type="entry name" value="BBL5"/>
    <property type="match status" value="1"/>
</dbReference>
<dbReference type="SMART" id="SM00683">
    <property type="entry name" value="DM16"/>
    <property type="match status" value="2"/>
</dbReference>
<dbReference type="PANTHER" id="PTHR21351:SF0">
    <property type="entry name" value="BARDET-BIEDL SYNDROME 5 PROTEIN"/>
    <property type="match status" value="1"/>
</dbReference>
<organism evidence="9 10">
    <name type="scientific">Raphidocelis subcapitata</name>
    <dbReference type="NCBI Taxonomy" id="307507"/>
    <lineage>
        <taxon>Eukaryota</taxon>
        <taxon>Viridiplantae</taxon>
        <taxon>Chlorophyta</taxon>
        <taxon>core chlorophytes</taxon>
        <taxon>Chlorophyceae</taxon>
        <taxon>CS clade</taxon>
        <taxon>Sphaeropleales</taxon>
        <taxon>Selenastraceae</taxon>
        <taxon>Raphidocelis</taxon>
    </lineage>
</organism>
<dbReference type="GO" id="GO:0060271">
    <property type="term" value="P:cilium assembly"/>
    <property type="evidence" value="ECO:0007669"/>
    <property type="project" value="TreeGrafter"/>
</dbReference>
<dbReference type="InterPro" id="IPR006606">
    <property type="entry name" value="BBL5"/>
</dbReference>
<sequence>MEALFGARRGPEAPDVWQDREIRFDAPAGDLACRRGEVVLDYMEGVEDTKGNNGERGELTVTNLRIVWVCAAARRTNISIGLDCLSQIAVRPAASRLRGSVSALYLLTRHGSQRYEFVFTALAPGSGGPELLAVVQGVSQAYEASRLYRELKLRGAVVSEGDLRLLPNEQAFSKVSGVWNLSGDQGNLGALYITSVRLVWCSAASDAFSISLPFMQIKHVRLADSKFGPCLVVETMPRAGSYVYSQSPVFGVEYDPGIVRREAAAAERDAAAAKAHAEEDVTILDAAGAAGADAWAAACYCASADAAAAGGGGGCGADARGPVFSPELGLAVEPPRDAGTTLRALWSVL</sequence>
<evidence type="ECO:0000256" key="2">
    <source>
        <dbReference type="ARBA" id="ARBA00004245"/>
    </source>
</evidence>
<proteinExistence type="inferred from homology"/>
<comment type="similarity">
    <text evidence="3">Belongs to the BBS5 family.</text>
</comment>
<protein>
    <recommendedName>
        <fullName evidence="8">BBSome complex member BBS5 PH domain-containing protein</fullName>
    </recommendedName>
</protein>
<dbReference type="PANTHER" id="PTHR21351">
    <property type="entry name" value="BARDET-BIEDL SYNDROME PROTEIN 5"/>
    <property type="match status" value="1"/>
</dbReference>
<dbReference type="GO" id="GO:0034464">
    <property type="term" value="C:BBSome"/>
    <property type="evidence" value="ECO:0007669"/>
    <property type="project" value="InterPro"/>
</dbReference>
<evidence type="ECO:0000256" key="7">
    <source>
        <dbReference type="ARBA" id="ARBA00023273"/>
    </source>
</evidence>